<evidence type="ECO:0000313" key="2">
    <source>
        <dbReference type="Proteomes" id="UP001623232"/>
    </source>
</evidence>
<evidence type="ECO:0000313" key="1">
    <source>
        <dbReference type="EMBL" id="WZK89011.1"/>
    </source>
</evidence>
<gene>
    <name evidence="1" type="ORF">QEZ52_00235</name>
</gene>
<dbReference type="RefSeq" id="WP_406646838.1">
    <property type="nucleotide sequence ID" value="NZ_CP123584.1"/>
</dbReference>
<name>A0ABZ2XSD7_9RHOB</name>
<proteinExistence type="predicted"/>
<reference evidence="1 2" key="1">
    <citation type="submission" date="2023-04" db="EMBL/GenBank/DDBJ databases">
        <title>Complete genome sequence of Alisedimentitalea scapharcae.</title>
        <authorList>
            <person name="Rong J.-C."/>
            <person name="Yi M.-L."/>
            <person name="Zhao Q."/>
        </authorList>
    </citation>
    <scope>NUCLEOTIDE SEQUENCE [LARGE SCALE GENOMIC DNA]</scope>
    <source>
        <strain evidence="1 2">KCTC 42119</strain>
    </source>
</reference>
<accession>A0ABZ2XSD7</accession>
<organism evidence="1 2">
    <name type="scientific">Aliisedimentitalea scapharcae</name>
    <dbReference type="NCBI Taxonomy" id="1524259"/>
    <lineage>
        <taxon>Bacteria</taxon>
        <taxon>Pseudomonadati</taxon>
        <taxon>Pseudomonadota</taxon>
        <taxon>Alphaproteobacteria</taxon>
        <taxon>Rhodobacterales</taxon>
        <taxon>Roseobacteraceae</taxon>
        <taxon>Aliisedimentitalea</taxon>
    </lineage>
</organism>
<evidence type="ECO:0008006" key="3">
    <source>
        <dbReference type="Google" id="ProtNLM"/>
    </source>
</evidence>
<protein>
    <recommendedName>
        <fullName evidence="3">Tail fiber assembly protein</fullName>
    </recommendedName>
</protein>
<sequence length="202" mass="21601">MNINFTPIRGDDVWEVSRSGDNLIINGEVLDTSGVLEGATLPRAAVDCAWLASDIERIGGVVSLTLVRPYGIGATEDERVPASIVLDDSGRSVPEGAGRIIIDLSKLITAEDKVIEAATKRADDIKMRVRARIFSVIDQSAQTSLLAAGLAEALSAQEKATFVAGQQWIEATKVEGRRAAMAGDEPNWPDVPEGVAELAERY</sequence>
<dbReference type="EMBL" id="CP123584">
    <property type="protein sequence ID" value="WZK89011.1"/>
    <property type="molecule type" value="Genomic_DNA"/>
</dbReference>
<keyword evidence="2" id="KW-1185">Reference proteome</keyword>
<dbReference type="Proteomes" id="UP001623232">
    <property type="component" value="Chromosome"/>
</dbReference>